<reference evidence="10 11" key="1">
    <citation type="submission" date="2023-05" db="EMBL/GenBank/DDBJ databases">
        <title>Rombocin, a short stable natural nisin variant, displays selective antimicrobial activity against Listeria monocytogenes and employs dual mode of action to kill target bacterial strains.</title>
        <authorList>
            <person name="Wambui J."/>
            <person name="Stephan R."/>
            <person name="Kuipers O.P."/>
        </authorList>
    </citation>
    <scope>NUCLEOTIDE SEQUENCE [LARGE SCALE GENOMIC DNA]</scope>
    <source>
        <strain evidence="10 11">RC002</strain>
    </source>
</reference>
<evidence type="ECO:0000259" key="9">
    <source>
        <dbReference type="PROSITE" id="PS51352"/>
    </source>
</evidence>
<dbReference type="Proteomes" id="UP001301012">
    <property type="component" value="Unassembled WGS sequence"/>
</dbReference>
<organism evidence="10 11">
    <name type="scientific">Romboutsia sedimentorum</name>
    <dbReference type="NCBI Taxonomy" id="1368474"/>
    <lineage>
        <taxon>Bacteria</taxon>
        <taxon>Bacillati</taxon>
        <taxon>Bacillota</taxon>
        <taxon>Clostridia</taxon>
        <taxon>Peptostreptococcales</taxon>
        <taxon>Peptostreptococcaceae</taxon>
        <taxon>Romboutsia</taxon>
    </lineage>
</organism>
<name>A0ABT7E9K4_9FIRM</name>
<evidence type="ECO:0000313" key="10">
    <source>
        <dbReference type="EMBL" id="MDK2563609.1"/>
    </source>
</evidence>
<feature type="domain" description="Thioredoxin" evidence="9">
    <location>
        <begin position="1"/>
        <end position="104"/>
    </location>
</feature>
<evidence type="ECO:0000256" key="6">
    <source>
        <dbReference type="ARBA" id="ARBA00023284"/>
    </source>
</evidence>
<dbReference type="PIRSF" id="PIRSF000077">
    <property type="entry name" value="Thioredoxin"/>
    <property type="match status" value="1"/>
</dbReference>
<evidence type="ECO:0000256" key="2">
    <source>
        <dbReference type="ARBA" id="ARBA00020570"/>
    </source>
</evidence>
<protein>
    <recommendedName>
        <fullName evidence="2 7">Thioredoxin</fullName>
    </recommendedName>
</protein>
<proteinExistence type="inferred from homology"/>
<keyword evidence="4" id="KW-0249">Electron transport</keyword>
<sequence>MAQILNSDNFTKEIEKNEVTVVDFFATWCGPCKMLAPVFEELGNEMKEKANFFKVNIDKSLEIAQQYGINTVPTMLVFKNGKVVDKLVGFVPKENIRSKVENQI</sequence>
<evidence type="ECO:0000256" key="1">
    <source>
        <dbReference type="ARBA" id="ARBA00008987"/>
    </source>
</evidence>
<evidence type="ECO:0000313" key="11">
    <source>
        <dbReference type="Proteomes" id="UP001301012"/>
    </source>
</evidence>
<comment type="caution">
    <text evidence="10">The sequence shown here is derived from an EMBL/GenBank/DDBJ whole genome shotgun (WGS) entry which is preliminary data.</text>
</comment>
<dbReference type="NCBIfam" id="TIGR01068">
    <property type="entry name" value="thioredoxin"/>
    <property type="match status" value="1"/>
</dbReference>
<accession>A0ABT7E9K4</accession>
<dbReference type="PANTHER" id="PTHR45663:SF11">
    <property type="entry name" value="GEO12009P1"/>
    <property type="match status" value="1"/>
</dbReference>
<evidence type="ECO:0000256" key="5">
    <source>
        <dbReference type="ARBA" id="ARBA00023157"/>
    </source>
</evidence>
<keyword evidence="6" id="KW-0676">Redox-active center</keyword>
<comment type="similarity">
    <text evidence="1 8">Belongs to the thioredoxin family.</text>
</comment>
<dbReference type="InterPro" id="IPR005746">
    <property type="entry name" value="Thioredoxin"/>
</dbReference>
<dbReference type="Pfam" id="PF00085">
    <property type="entry name" value="Thioredoxin"/>
    <property type="match status" value="1"/>
</dbReference>
<dbReference type="InterPro" id="IPR013766">
    <property type="entry name" value="Thioredoxin_domain"/>
</dbReference>
<evidence type="ECO:0000256" key="3">
    <source>
        <dbReference type="ARBA" id="ARBA00022448"/>
    </source>
</evidence>
<evidence type="ECO:0000256" key="8">
    <source>
        <dbReference type="PIRNR" id="PIRNR000077"/>
    </source>
</evidence>
<dbReference type="RefSeq" id="WP_284132555.1">
    <property type="nucleotide sequence ID" value="NZ_JASKYM010000003.1"/>
</dbReference>
<dbReference type="InterPro" id="IPR017937">
    <property type="entry name" value="Thioredoxin_CS"/>
</dbReference>
<dbReference type="SUPFAM" id="SSF52833">
    <property type="entry name" value="Thioredoxin-like"/>
    <property type="match status" value="1"/>
</dbReference>
<dbReference type="PROSITE" id="PS00194">
    <property type="entry name" value="THIOREDOXIN_1"/>
    <property type="match status" value="1"/>
</dbReference>
<dbReference type="PROSITE" id="PS51352">
    <property type="entry name" value="THIOREDOXIN_2"/>
    <property type="match status" value="1"/>
</dbReference>
<dbReference type="EMBL" id="JASKYM010000003">
    <property type="protein sequence ID" value="MDK2563609.1"/>
    <property type="molecule type" value="Genomic_DNA"/>
</dbReference>
<gene>
    <name evidence="10" type="primary">trxA</name>
    <name evidence="10" type="ORF">QOZ84_08605</name>
</gene>
<dbReference type="CDD" id="cd02947">
    <property type="entry name" value="TRX_family"/>
    <property type="match status" value="1"/>
</dbReference>
<keyword evidence="11" id="KW-1185">Reference proteome</keyword>
<dbReference type="InterPro" id="IPR036249">
    <property type="entry name" value="Thioredoxin-like_sf"/>
</dbReference>
<keyword evidence="3" id="KW-0813">Transport</keyword>
<keyword evidence="5" id="KW-1015">Disulfide bond</keyword>
<evidence type="ECO:0000256" key="7">
    <source>
        <dbReference type="NCBIfam" id="TIGR01068"/>
    </source>
</evidence>
<dbReference type="PANTHER" id="PTHR45663">
    <property type="entry name" value="GEO12009P1"/>
    <property type="match status" value="1"/>
</dbReference>
<dbReference type="Gene3D" id="3.40.30.10">
    <property type="entry name" value="Glutaredoxin"/>
    <property type="match status" value="1"/>
</dbReference>
<dbReference type="PRINTS" id="PR00421">
    <property type="entry name" value="THIOREDOXIN"/>
</dbReference>
<evidence type="ECO:0000256" key="4">
    <source>
        <dbReference type="ARBA" id="ARBA00022982"/>
    </source>
</evidence>